<evidence type="ECO:0000313" key="1">
    <source>
        <dbReference type="EMBL" id="KRY95439.1"/>
    </source>
</evidence>
<protein>
    <submittedName>
        <fullName evidence="1">Uncharacterized protein</fullName>
    </submittedName>
</protein>
<sequence length="31" mass="3532">MKQSCSCGKNIFLKVKSEGKQTCTYLSAYVW</sequence>
<accession>A0A0V1GB72</accession>
<dbReference type="EMBL" id="JYDP01003789">
    <property type="protein sequence ID" value="KRY95439.1"/>
    <property type="molecule type" value="Genomic_DNA"/>
</dbReference>
<gene>
    <name evidence="1" type="ORF">T11_14989</name>
</gene>
<dbReference type="AlphaFoldDB" id="A0A0V1GB72"/>
<reference evidence="1 2" key="1">
    <citation type="submission" date="2015-01" db="EMBL/GenBank/DDBJ databases">
        <title>Evolution of Trichinella species and genotypes.</title>
        <authorList>
            <person name="Korhonen P.K."/>
            <person name="Edoardo P."/>
            <person name="Giuseppe L.R."/>
            <person name="Gasser R.B."/>
        </authorList>
    </citation>
    <scope>NUCLEOTIDE SEQUENCE [LARGE SCALE GENOMIC DNA]</scope>
    <source>
        <strain evidence="1">ISS1029</strain>
    </source>
</reference>
<evidence type="ECO:0000313" key="2">
    <source>
        <dbReference type="Proteomes" id="UP000055024"/>
    </source>
</evidence>
<comment type="caution">
    <text evidence="1">The sequence shown here is derived from an EMBL/GenBank/DDBJ whole genome shotgun (WGS) entry which is preliminary data.</text>
</comment>
<keyword evidence="2" id="KW-1185">Reference proteome</keyword>
<proteinExistence type="predicted"/>
<dbReference type="Proteomes" id="UP000055024">
    <property type="component" value="Unassembled WGS sequence"/>
</dbReference>
<organism evidence="1 2">
    <name type="scientific">Trichinella zimbabwensis</name>
    <dbReference type="NCBI Taxonomy" id="268475"/>
    <lineage>
        <taxon>Eukaryota</taxon>
        <taxon>Metazoa</taxon>
        <taxon>Ecdysozoa</taxon>
        <taxon>Nematoda</taxon>
        <taxon>Enoplea</taxon>
        <taxon>Dorylaimia</taxon>
        <taxon>Trichinellida</taxon>
        <taxon>Trichinellidae</taxon>
        <taxon>Trichinella</taxon>
    </lineage>
</organism>
<name>A0A0V1GB72_9BILA</name>